<dbReference type="GO" id="GO:0005737">
    <property type="term" value="C:cytoplasm"/>
    <property type="evidence" value="ECO:0007669"/>
    <property type="project" value="UniProtKB-SubCell"/>
</dbReference>
<dbReference type="Pfam" id="PF01135">
    <property type="entry name" value="PCMT"/>
    <property type="match status" value="1"/>
</dbReference>
<feature type="active site" evidence="7">
    <location>
        <position position="86"/>
    </location>
</feature>
<dbReference type="GO" id="GO:0030091">
    <property type="term" value="P:protein repair"/>
    <property type="evidence" value="ECO:0007669"/>
    <property type="project" value="UniProtKB-UniRule"/>
</dbReference>
<dbReference type="Gene3D" id="2.60.120.260">
    <property type="entry name" value="Galactose-binding domain-like"/>
    <property type="match status" value="1"/>
</dbReference>
<dbReference type="NCBIfam" id="TIGR00080">
    <property type="entry name" value="pimt"/>
    <property type="match status" value="1"/>
</dbReference>
<dbReference type="RefSeq" id="WP_231954277.1">
    <property type="nucleotide sequence ID" value="NZ_CP036291.1"/>
</dbReference>
<evidence type="ECO:0000256" key="1">
    <source>
        <dbReference type="ARBA" id="ARBA00004496"/>
    </source>
</evidence>
<keyword evidence="4 7" id="KW-0489">Methyltransferase</keyword>
<comment type="catalytic activity">
    <reaction evidence="7">
        <text>[protein]-L-isoaspartate + S-adenosyl-L-methionine = [protein]-L-isoaspartate alpha-methyl ester + S-adenosyl-L-homocysteine</text>
        <dbReference type="Rhea" id="RHEA:12705"/>
        <dbReference type="Rhea" id="RHEA-COMP:12143"/>
        <dbReference type="Rhea" id="RHEA-COMP:12144"/>
        <dbReference type="ChEBI" id="CHEBI:57856"/>
        <dbReference type="ChEBI" id="CHEBI:59789"/>
        <dbReference type="ChEBI" id="CHEBI:90596"/>
        <dbReference type="ChEBI" id="CHEBI:90598"/>
        <dbReference type="EC" id="2.1.1.77"/>
    </reaction>
</comment>
<evidence type="ECO:0000256" key="8">
    <source>
        <dbReference type="SAM" id="SignalP"/>
    </source>
</evidence>
<protein>
    <recommendedName>
        <fullName evidence="7">Protein-L-isoaspartate O-methyltransferase</fullName>
        <ecNumber evidence="7">2.1.1.77</ecNumber>
    </recommendedName>
    <alternativeName>
        <fullName evidence="7">L-isoaspartyl protein carboxyl methyltransferase</fullName>
    </alternativeName>
    <alternativeName>
        <fullName evidence="7">Protein L-isoaspartyl methyltransferase</fullName>
    </alternativeName>
    <alternativeName>
        <fullName evidence="7">Protein-beta-aspartate methyltransferase</fullName>
        <shortName evidence="7">PIMT</shortName>
    </alternativeName>
</protein>
<comment type="similarity">
    <text evidence="2 7">Belongs to the methyltransferase superfamily. L-isoaspartyl/D-aspartyl protein methyltransferase family.</text>
</comment>
<evidence type="ECO:0000256" key="5">
    <source>
        <dbReference type="ARBA" id="ARBA00022679"/>
    </source>
</evidence>
<evidence type="ECO:0000256" key="6">
    <source>
        <dbReference type="ARBA" id="ARBA00022691"/>
    </source>
</evidence>
<evidence type="ECO:0000256" key="7">
    <source>
        <dbReference type="HAMAP-Rule" id="MF_00090"/>
    </source>
</evidence>
<dbReference type="NCBIfam" id="NF001453">
    <property type="entry name" value="PRK00312.1"/>
    <property type="match status" value="1"/>
</dbReference>
<dbReference type="InterPro" id="IPR000682">
    <property type="entry name" value="PCMT"/>
</dbReference>
<sequence precursor="true">MPPHLRSIFSLLILLAPIGLSAQSPAEFARQRDQMVDDEIVAAGVKSPRVVAAMRQTPRHEFMPLAYRKQAYLDMALPIGSSQTISPPFVVAYMTEQLDPQPDDKVLEIGSGSGYQAAVLSGLAREVYTIEIVGTLGRKAERTLRRLGYDNVHVRVGDGYLGWPAEAPFDKIIVTCSPEDVPAPLVEQLAEGGRMVIPVGERHRQDLVLLRKRDGRLEREPLLPTLFVPMTGEAEERREMMPDPRHPSLVNGGFEEQLKQSKLPSGWHYVRQAEVMRDPTEAPEGDRYLLFKNSEPGRGCWALQGLAVDGRHVRRLKVSFQARGTGIRPGQTLREWPYVAITFYDDRREEVGVDAVGPLRGDFAWGEFSKQVSVPVHAREAIIRIGLLGAVGELALDEVRVEAAGRGSP</sequence>
<evidence type="ECO:0000256" key="2">
    <source>
        <dbReference type="ARBA" id="ARBA00005369"/>
    </source>
</evidence>
<name>A0A518DAA7_9BACT</name>
<feature type="signal peptide" evidence="8">
    <location>
        <begin position="1"/>
        <end position="22"/>
    </location>
</feature>
<keyword evidence="10" id="KW-1185">Reference proteome</keyword>
<dbReference type="Gene3D" id="3.40.50.150">
    <property type="entry name" value="Vaccinia Virus protein VP39"/>
    <property type="match status" value="1"/>
</dbReference>
<proteinExistence type="inferred from homology"/>
<dbReference type="PROSITE" id="PS01279">
    <property type="entry name" value="PCMT"/>
    <property type="match status" value="1"/>
</dbReference>
<dbReference type="EC" id="2.1.1.77" evidence="7"/>
<reference evidence="9 10" key="1">
    <citation type="submission" date="2019-02" db="EMBL/GenBank/DDBJ databases">
        <title>Deep-cultivation of Planctomycetes and their phenomic and genomic characterization uncovers novel biology.</title>
        <authorList>
            <person name="Wiegand S."/>
            <person name="Jogler M."/>
            <person name="Boedeker C."/>
            <person name="Pinto D."/>
            <person name="Vollmers J."/>
            <person name="Rivas-Marin E."/>
            <person name="Kohn T."/>
            <person name="Peeters S.H."/>
            <person name="Heuer A."/>
            <person name="Rast P."/>
            <person name="Oberbeckmann S."/>
            <person name="Bunk B."/>
            <person name="Jeske O."/>
            <person name="Meyerdierks A."/>
            <person name="Storesund J.E."/>
            <person name="Kallscheuer N."/>
            <person name="Luecker S."/>
            <person name="Lage O.M."/>
            <person name="Pohl T."/>
            <person name="Merkel B.J."/>
            <person name="Hornburger P."/>
            <person name="Mueller R.-W."/>
            <person name="Bruemmer F."/>
            <person name="Labrenz M."/>
            <person name="Spormann A.M."/>
            <person name="Op den Camp H."/>
            <person name="Overmann J."/>
            <person name="Amann R."/>
            <person name="Jetten M.S.M."/>
            <person name="Mascher T."/>
            <person name="Medema M.H."/>
            <person name="Devos D.P."/>
            <person name="Kaster A.-K."/>
            <person name="Ovreas L."/>
            <person name="Rohde M."/>
            <person name="Galperin M.Y."/>
            <person name="Jogler C."/>
        </authorList>
    </citation>
    <scope>NUCLEOTIDE SEQUENCE [LARGE SCALE GENOMIC DNA]</scope>
    <source>
        <strain evidence="9 10">Pla175</strain>
    </source>
</reference>
<keyword evidence="5 7" id="KW-0808">Transferase</keyword>
<organism evidence="9 10">
    <name type="scientific">Pirellulimonas nuda</name>
    <dbReference type="NCBI Taxonomy" id="2528009"/>
    <lineage>
        <taxon>Bacteria</taxon>
        <taxon>Pseudomonadati</taxon>
        <taxon>Planctomycetota</taxon>
        <taxon>Planctomycetia</taxon>
        <taxon>Pirellulales</taxon>
        <taxon>Lacipirellulaceae</taxon>
        <taxon>Pirellulimonas</taxon>
    </lineage>
</organism>
<dbReference type="PANTHER" id="PTHR11579">
    <property type="entry name" value="PROTEIN-L-ISOASPARTATE O-METHYLTRANSFERASE"/>
    <property type="match status" value="1"/>
</dbReference>
<comment type="function">
    <text evidence="7">Catalyzes the methyl esterification of L-isoaspartyl residues in peptides and proteins that result from spontaneous decomposition of normal L-aspartyl and L-asparaginyl residues. It plays a role in the repair and/or degradation of damaged proteins.</text>
</comment>
<feature type="chain" id="PRO_5022098208" description="Protein-L-isoaspartate O-methyltransferase" evidence="8">
    <location>
        <begin position="23"/>
        <end position="409"/>
    </location>
</feature>
<dbReference type="Proteomes" id="UP000317429">
    <property type="component" value="Chromosome"/>
</dbReference>
<keyword evidence="8" id="KW-0732">Signal</keyword>
<keyword evidence="3 7" id="KW-0963">Cytoplasm</keyword>
<dbReference type="InterPro" id="IPR029063">
    <property type="entry name" value="SAM-dependent_MTases_sf"/>
</dbReference>
<dbReference type="AlphaFoldDB" id="A0A518DAA7"/>
<evidence type="ECO:0000256" key="3">
    <source>
        <dbReference type="ARBA" id="ARBA00022490"/>
    </source>
</evidence>
<comment type="subcellular location">
    <subcellularLocation>
        <location evidence="1 7">Cytoplasm</location>
    </subcellularLocation>
</comment>
<dbReference type="PANTHER" id="PTHR11579:SF0">
    <property type="entry name" value="PROTEIN-L-ISOASPARTATE(D-ASPARTATE) O-METHYLTRANSFERASE"/>
    <property type="match status" value="1"/>
</dbReference>
<evidence type="ECO:0000313" key="10">
    <source>
        <dbReference type="Proteomes" id="UP000317429"/>
    </source>
</evidence>
<dbReference type="EMBL" id="CP036291">
    <property type="protein sequence ID" value="QDU88356.1"/>
    <property type="molecule type" value="Genomic_DNA"/>
</dbReference>
<dbReference type="GO" id="GO:0032259">
    <property type="term" value="P:methylation"/>
    <property type="evidence" value="ECO:0007669"/>
    <property type="project" value="UniProtKB-KW"/>
</dbReference>
<dbReference type="GO" id="GO:0004719">
    <property type="term" value="F:protein-L-isoaspartate (D-aspartate) O-methyltransferase activity"/>
    <property type="evidence" value="ECO:0007669"/>
    <property type="project" value="UniProtKB-UniRule"/>
</dbReference>
<dbReference type="CDD" id="cd02440">
    <property type="entry name" value="AdoMet_MTases"/>
    <property type="match status" value="1"/>
</dbReference>
<dbReference type="KEGG" id="pnd:Pla175_17310"/>
<keyword evidence="6 7" id="KW-0949">S-adenosyl-L-methionine</keyword>
<evidence type="ECO:0000256" key="4">
    <source>
        <dbReference type="ARBA" id="ARBA00022603"/>
    </source>
</evidence>
<dbReference type="SUPFAM" id="SSF53335">
    <property type="entry name" value="S-adenosyl-L-methionine-dependent methyltransferases"/>
    <property type="match status" value="1"/>
</dbReference>
<accession>A0A518DAA7</accession>
<dbReference type="HAMAP" id="MF_00090">
    <property type="entry name" value="PIMT"/>
    <property type="match status" value="1"/>
</dbReference>
<evidence type="ECO:0000313" key="9">
    <source>
        <dbReference type="EMBL" id="QDU88356.1"/>
    </source>
</evidence>
<dbReference type="FunFam" id="3.40.50.150:FF:000010">
    <property type="entry name" value="Protein-L-isoaspartate O-methyltransferase"/>
    <property type="match status" value="1"/>
</dbReference>
<gene>
    <name evidence="7 9" type="primary">pcm</name>
    <name evidence="9" type="ORF">Pla175_17310</name>
</gene>